<dbReference type="AlphaFoldDB" id="A0AA39G824"/>
<keyword evidence="1" id="KW-0472">Membrane</keyword>
<reference evidence="2" key="1">
    <citation type="journal article" date="2023" name="bioRxiv">
        <title>Scaffold-level genome assemblies of two parasitoid biocontrol wasps reveal the parthenogenesis mechanism and an associated novel virus.</title>
        <authorList>
            <person name="Inwood S."/>
            <person name="Skelly J."/>
            <person name="Guhlin J."/>
            <person name="Harrop T."/>
            <person name="Goldson S."/>
            <person name="Dearden P."/>
        </authorList>
    </citation>
    <scope>NUCLEOTIDE SEQUENCE</scope>
    <source>
        <strain evidence="2">Lincoln</strain>
        <tissue evidence="2">Whole body</tissue>
    </source>
</reference>
<reference evidence="2" key="2">
    <citation type="submission" date="2023-03" db="EMBL/GenBank/DDBJ databases">
        <authorList>
            <person name="Inwood S.N."/>
            <person name="Skelly J.G."/>
            <person name="Guhlin J."/>
            <person name="Harrop T.W.R."/>
            <person name="Goldson S.G."/>
            <person name="Dearden P.K."/>
        </authorList>
    </citation>
    <scope>NUCLEOTIDE SEQUENCE</scope>
    <source>
        <strain evidence="2">Lincoln</strain>
        <tissue evidence="2">Whole body</tissue>
    </source>
</reference>
<dbReference type="EMBL" id="JAQQBR010000001">
    <property type="protein sequence ID" value="KAK0183036.1"/>
    <property type="molecule type" value="Genomic_DNA"/>
</dbReference>
<sequence>MVRKMDELKKLPSIKIYEDIVTIKKLDDDKIIQTSDEHLEDPLIERINNFLNTRKIQIRLPNDGSTADLFGRALGKKNIDIQLNSLTHGASEARTKLKRMILPILLAFKLKALIVLPIIITLIGLVGIKGLGAGLAALLLAGAVALKALLTPPPPYPARVSYGIVKPEIYHEHWHRSQDEVNQPYRAWAPEYNLNSYPYHDLP</sequence>
<keyword evidence="1" id="KW-0812">Transmembrane</keyword>
<organism evidence="2 3">
    <name type="scientific">Microctonus hyperodae</name>
    <name type="common">Parasitoid wasp</name>
    <dbReference type="NCBI Taxonomy" id="165561"/>
    <lineage>
        <taxon>Eukaryota</taxon>
        <taxon>Metazoa</taxon>
        <taxon>Ecdysozoa</taxon>
        <taxon>Arthropoda</taxon>
        <taxon>Hexapoda</taxon>
        <taxon>Insecta</taxon>
        <taxon>Pterygota</taxon>
        <taxon>Neoptera</taxon>
        <taxon>Endopterygota</taxon>
        <taxon>Hymenoptera</taxon>
        <taxon>Apocrita</taxon>
        <taxon>Ichneumonoidea</taxon>
        <taxon>Braconidae</taxon>
        <taxon>Euphorinae</taxon>
        <taxon>Microctonus</taxon>
    </lineage>
</organism>
<feature type="transmembrane region" description="Helical" evidence="1">
    <location>
        <begin position="101"/>
        <end position="125"/>
    </location>
</feature>
<gene>
    <name evidence="2" type="ORF">PV327_001114</name>
</gene>
<protein>
    <submittedName>
        <fullName evidence="2">Uncharacterized protein</fullName>
    </submittedName>
</protein>
<comment type="caution">
    <text evidence="2">The sequence shown here is derived from an EMBL/GenBank/DDBJ whole genome shotgun (WGS) entry which is preliminary data.</text>
</comment>
<keyword evidence="3" id="KW-1185">Reference proteome</keyword>
<proteinExistence type="predicted"/>
<dbReference type="Proteomes" id="UP001168972">
    <property type="component" value="Unassembled WGS sequence"/>
</dbReference>
<name>A0AA39G824_MICHY</name>
<dbReference type="GO" id="GO:0016020">
    <property type="term" value="C:membrane"/>
    <property type="evidence" value="ECO:0007669"/>
    <property type="project" value="TreeGrafter"/>
</dbReference>
<feature type="transmembrane region" description="Helical" evidence="1">
    <location>
        <begin position="131"/>
        <end position="150"/>
    </location>
</feature>
<dbReference type="Pfam" id="PF07898">
    <property type="entry name" value="DUF1676"/>
    <property type="match status" value="1"/>
</dbReference>
<dbReference type="PANTHER" id="PTHR21879">
    <property type="entry name" value="FI03362P-RELATED-RELATED"/>
    <property type="match status" value="1"/>
</dbReference>
<keyword evidence="1" id="KW-1133">Transmembrane helix</keyword>
<dbReference type="PANTHER" id="PTHR21879:SF22">
    <property type="entry name" value="FI03362P-RELATED"/>
    <property type="match status" value="1"/>
</dbReference>
<dbReference type="InterPro" id="IPR012464">
    <property type="entry name" value="DUF1676"/>
</dbReference>
<evidence type="ECO:0000313" key="2">
    <source>
        <dbReference type="EMBL" id="KAK0183036.1"/>
    </source>
</evidence>
<evidence type="ECO:0000256" key="1">
    <source>
        <dbReference type="SAM" id="Phobius"/>
    </source>
</evidence>
<accession>A0AA39G824</accession>
<evidence type="ECO:0000313" key="3">
    <source>
        <dbReference type="Proteomes" id="UP001168972"/>
    </source>
</evidence>